<dbReference type="GO" id="GO:0016788">
    <property type="term" value="F:hydrolase activity, acting on ester bonds"/>
    <property type="evidence" value="ECO:0007669"/>
    <property type="project" value="InterPro"/>
</dbReference>
<evidence type="ECO:0000256" key="2">
    <source>
        <dbReference type="ARBA" id="ARBA00022723"/>
    </source>
</evidence>
<evidence type="ECO:0000256" key="3">
    <source>
        <dbReference type="ARBA" id="ARBA00022759"/>
    </source>
</evidence>
<organism evidence="7 8">
    <name type="scientific">Lacibacter luteus</name>
    <dbReference type="NCBI Taxonomy" id="2508719"/>
    <lineage>
        <taxon>Bacteria</taxon>
        <taxon>Pseudomonadati</taxon>
        <taxon>Bacteroidota</taxon>
        <taxon>Chitinophagia</taxon>
        <taxon>Chitinophagales</taxon>
        <taxon>Chitinophagaceae</taxon>
        <taxon>Lacibacter</taxon>
    </lineage>
</organism>
<evidence type="ECO:0000256" key="5">
    <source>
        <dbReference type="ARBA" id="ARBA00023157"/>
    </source>
</evidence>
<keyword evidence="4" id="KW-0378">Hydrolase</keyword>
<keyword evidence="1" id="KW-0540">Nuclease</keyword>
<keyword evidence="3" id="KW-0255">Endonuclease</keyword>
<evidence type="ECO:0000313" key="7">
    <source>
        <dbReference type="EMBL" id="RXK57385.1"/>
    </source>
</evidence>
<gene>
    <name evidence="7" type="ORF">ESA94_21215</name>
</gene>
<dbReference type="GO" id="GO:0006308">
    <property type="term" value="P:DNA catabolic process"/>
    <property type="evidence" value="ECO:0007669"/>
    <property type="project" value="InterPro"/>
</dbReference>
<comment type="caution">
    <text evidence="7">The sequence shown here is derived from an EMBL/GenBank/DDBJ whole genome shotgun (WGS) entry which is preliminary data.</text>
</comment>
<keyword evidence="8" id="KW-1185">Reference proteome</keyword>
<dbReference type="Pfam" id="PF02265">
    <property type="entry name" value="S1-P1_nuclease"/>
    <property type="match status" value="1"/>
</dbReference>
<accession>A0A4Q1CD62</accession>
<dbReference type="PANTHER" id="PTHR33146">
    <property type="entry name" value="ENDONUCLEASE 4"/>
    <property type="match status" value="1"/>
</dbReference>
<dbReference type="InterPro" id="IPR003154">
    <property type="entry name" value="S1/P1nuclease"/>
</dbReference>
<dbReference type="PANTHER" id="PTHR33146:SF26">
    <property type="entry name" value="ENDONUCLEASE 4"/>
    <property type="match status" value="1"/>
</dbReference>
<dbReference type="AlphaFoldDB" id="A0A4Q1CD62"/>
<evidence type="ECO:0000313" key="8">
    <source>
        <dbReference type="Proteomes" id="UP000290204"/>
    </source>
</evidence>
<dbReference type="SUPFAM" id="SSF48537">
    <property type="entry name" value="Phospholipase C/P1 nuclease"/>
    <property type="match status" value="1"/>
</dbReference>
<dbReference type="OrthoDB" id="267579at2"/>
<proteinExistence type="predicted"/>
<protein>
    <submittedName>
        <fullName evidence="7">S1/P1 Nuclease</fullName>
    </submittedName>
</protein>
<keyword evidence="5" id="KW-1015">Disulfide bond</keyword>
<keyword evidence="2" id="KW-0479">Metal-binding</keyword>
<sequence length="263" mass="30278">MMRSFRIAVVFFFCFSLPYISLAWGTQGHRISGEIANNYLNKKAKRAIAAILGNESIAISSNWADFAKSDTAYRYLSNWHHINLPTALSKEAVYSFLAADTATDIYTKINWLSTQLENKLLSLDKQKLYLRLLIHFVEDAHQPMHVGHSEDLGGNRISVTWFSDASNLHQVWDSKLIDFQQLSYTEYVAAINFTTKQQRKQWQAETVSEWIWQSYQHSERIYTGVKTGDRLGFEYNFKHIATINEQLLKAGVRLAGLLNRIFG</sequence>
<evidence type="ECO:0000256" key="1">
    <source>
        <dbReference type="ARBA" id="ARBA00022722"/>
    </source>
</evidence>
<dbReference type="EMBL" id="SDHW01000012">
    <property type="protein sequence ID" value="RXK57385.1"/>
    <property type="molecule type" value="Genomic_DNA"/>
</dbReference>
<dbReference type="GO" id="GO:0003676">
    <property type="term" value="F:nucleic acid binding"/>
    <property type="evidence" value="ECO:0007669"/>
    <property type="project" value="InterPro"/>
</dbReference>
<keyword evidence="6" id="KW-0325">Glycoprotein</keyword>
<dbReference type="Gene3D" id="1.10.575.10">
    <property type="entry name" value="P1 Nuclease"/>
    <property type="match status" value="1"/>
</dbReference>
<evidence type="ECO:0000256" key="6">
    <source>
        <dbReference type="ARBA" id="ARBA00023180"/>
    </source>
</evidence>
<evidence type="ECO:0000256" key="4">
    <source>
        <dbReference type="ARBA" id="ARBA00022801"/>
    </source>
</evidence>
<reference evidence="7 8" key="1">
    <citation type="submission" date="2019-01" db="EMBL/GenBank/DDBJ databases">
        <title>Lacibacter sp. strain TTM-7.</title>
        <authorList>
            <person name="Chen W.-M."/>
        </authorList>
    </citation>
    <scope>NUCLEOTIDE SEQUENCE [LARGE SCALE GENOMIC DNA]</scope>
    <source>
        <strain evidence="7 8">TTM-7</strain>
    </source>
</reference>
<dbReference type="RefSeq" id="WP_129132975.1">
    <property type="nucleotide sequence ID" value="NZ_SDHW01000012.1"/>
</dbReference>
<dbReference type="Proteomes" id="UP000290204">
    <property type="component" value="Unassembled WGS sequence"/>
</dbReference>
<dbReference type="GO" id="GO:0046872">
    <property type="term" value="F:metal ion binding"/>
    <property type="evidence" value="ECO:0007669"/>
    <property type="project" value="UniProtKB-KW"/>
</dbReference>
<dbReference type="GO" id="GO:0004519">
    <property type="term" value="F:endonuclease activity"/>
    <property type="evidence" value="ECO:0007669"/>
    <property type="project" value="UniProtKB-KW"/>
</dbReference>
<dbReference type="CDD" id="cd11010">
    <property type="entry name" value="S1-P1_nuclease"/>
    <property type="match status" value="1"/>
</dbReference>
<dbReference type="InterPro" id="IPR008947">
    <property type="entry name" value="PLipase_C/P1_nuclease_dom_sf"/>
</dbReference>
<name>A0A4Q1CD62_9BACT</name>